<dbReference type="EMBL" id="HE971710">
    <property type="protein sequence ID" value="CCK32989.1"/>
    <property type="molecule type" value="Genomic_DNA"/>
</dbReference>
<dbReference type="HOGENOM" id="CLU_2496475_0_0_11"/>
<reference evidence="1 2" key="1">
    <citation type="journal article" date="2012" name="J. Bacteriol.">
        <title>Genome sequence of the bacterium Streptomyces davawensis JCM 4913 and heterologous production of the unique antibiotic roseoflavin.</title>
        <authorList>
            <person name="Jankowitsch F."/>
            <person name="Schwarz J."/>
            <person name="Ruckert C."/>
            <person name="Gust B."/>
            <person name="Szczepanowski R."/>
            <person name="Blom J."/>
            <person name="Pelzer S."/>
            <person name="Kalinowski J."/>
            <person name="Mack M."/>
        </authorList>
    </citation>
    <scope>NUCLEOTIDE SEQUENCE [LARGE SCALE GENOMIC DNA]</scope>
    <source>
        <strain evidence="2">DSM 101723 / JCM 4913 / KCC S-0913 / 768</strain>
        <plasmid evidence="1 2">pSDA1</plasmid>
    </source>
</reference>
<name>K4RH48_STRDJ</name>
<proteinExistence type="predicted"/>
<dbReference type="KEGG" id="sdv:BN159_p120"/>
<gene>
    <name evidence="1" type="ORF">BN159_p120</name>
</gene>
<keyword evidence="1" id="KW-0614">Plasmid</keyword>
<evidence type="ECO:0000313" key="1">
    <source>
        <dbReference type="EMBL" id="CCK32989.1"/>
    </source>
</evidence>
<organism evidence="2">
    <name type="scientific">Streptomyces davaonensis (strain DSM 101723 / JCM 4913 / KCC S-0913 / 768)</name>
    <dbReference type="NCBI Taxonomy" id="1214101"/>
    <lineage>
        <taxon>Bacteria</taxon>
        <taxon>Bacillati</taxon>
        <taxon>Actinomycetota</taxon>
        <taxon>Actinomycetes</taxon>
        <taxon>Kitasatosporales</taxon>
        <taxon>Streptomycetaceae</taxon>
        <taxon>Streptomyces</taxon>
    </lineage>
</organism>
<keyword evidence="2" id="KW-1185">Reference proteome</keyword>
<geneLocation type="plasmid" evidence="1 2">
    <name>pSDA1</name>
</geneLocation>
<dbReference type="AlphaFoldDB" id="K4RH48"/>
<protein>
    <submittedName>
        <fullName evidence="1">Uncharacterized protein</fullName>
    </submittedName>
</protein>
<dbReference type="Proteomes" id="UP000008043">
    <property type="component" value="Plasmid pSDA1"/>
</dbReference>
<dbReference type="RefSeq" id="WP_015449528.1">
    <property type="nucleotide sequence ID" value="NC_020545.1"/>
</dbReference>
<evidence type="ECO:0000313" key="2">
    <source>
        <dbReference type="Proteomes" id="UP000008043"/>
    </source>
</evidence>
<dbReference type="PATRIC" id="fig|1214101.3.peg.8691"/>
<accession>K4RH48</accession>
<sequence length="86" mass="8896">MSGYERTRAHVVRAGEATAQVVIPAWMHGQITVTVDTADLVAATGLGRDELASVDLSVVADLSATMDTAVDPHAWQVPAAPGRTAA</sequence>